<dbReference type="InterPro" id="IPR017938">
    <property type="entry name" value="Riboflavin_synthase-like_b-brl"/>
</dbReference>
<dbReference type="GO" id="GO:0071500">
    <property type="term" value="P:cellular response to nitrosative stress"/>
    <property type="evidence" value="ECO:0007669"/>
    <property type="project" value="TreeGrafter"/>
</dbReference>
<sequence>MTESVVPPMVPPTPEQIAIVKSTAPVLEVHGVTITTIFYKNMHGDIPALHEIFNQANQQNGHQARALAMSVLAYAKYIDNLAVLGEAVELICQKHASLIIEPAHYNIVGKYLLEAIKEVLGDAATPAIIDAWGACYWQLAHIMINREEEIYREKANRDWRAFTVEKKIKESEEVTSFYLKPKDGKPVEKYKPGQYITVKVPVPQQEWKQCRQYSLSTSQNPEYYRISVKRIDGIDTKDPSVQAYPGWVSNVLHDTVKEGDSLDLTFPCGSFYLDSEANPEAPVVLISGGVGVTPLMAMLDTLVDNGSERPLTWIHATRGQSAYAFGDHLKAVMKTKKNWHAVVYNKDLTLSGDSDNYKVLGGKLDLPSLDRNTDLYLDDPNTQYFICGPDSFMVELKGILVGLGATAENVKYERFGTGDVVREPKPVVTGGCPVSHESATAGMKCPVSGATVEQSA</sequence>
<dbReference type="InterPro" id="IPR009050">
    <property type="entry name" value="Globin-like_sf"/>
</dbReference>
<accession>A0A437A330</accession>
<evidence type="ECO:0000259" key="16">
    <source>
        <dbReference type="PROSITE" id="PS01033"/>
    </source>
</evidence>
<dbReference type="FunFam" id="2.40.30.10:FF:000034">
    <property type="entry name" value="Flavohemoprotein"/>
    <property type="match status" value="1"/>
</dbReference>
<keyword evidence="6" id="KW-0349">Heme</keyword>
<dbReference type="VEuPathDB" id="FungiDB:DFL_003872"/>
<evidence type="ECO:0000256" key="4">
    <source>
        <dbReference type="ARBA" id="ARBA00012229"/>
    </source>
</evidence>
<dbReference type="EC" id="1.14.12.17" evidence="4"/>
<evidence type="ECO:0000256" key="3">
    <source>
        <dbReference type="ARBA" id="ARBA00006401"/>
    </source>
</evidence>
<dbReference type="Gene3D" id="2.40.30.10">
    <property type="entry name" value="Translation factors"/>
    <property type="match status" value="1"/>
</dbReference>
<comment type="caution">
    <text evidence="18">The sequence shown here is derived from an EMBL/GenBank/DDBJ whole genome shotgun (WGS) entry which is preliminary data.</text>
</comment>
<evidence type="ECO:0000259" key="17">
    <source>
        <dbReference type="PROSITE" id="PS51384"/>
    </source>
</evidence>
<evidence type="ECO:0000256" key="7">
    <source>
        <dbReference type="ARBA" id="ARBA00022630"/>
    </source>
</evidence>
<dbReference type="InterPro" id="IPR001433">
    <property type="entry name" value="OxRdtase_FAD/NAD-bd"/>
</dbReference>
<feature type="domain" description="FAD-binding FR-type" evidence="17">
    <location>
        <begin position="157"/>
        <end position="274"/>
    </location>
</feature>
<dbReference type="InterPro" id="IPR008333">
    <property type="entry name" value="Cbr1-like_FAD-bd_dom"/>
</dbReference>
<evidence type="ECO:0000256" key="6">
    <source>
        <dbReference type="ARBA" id="ARBA00022617"/>
    </source>
</evidence>
<dbReference type="GO" id="GO:0008941">
    <property type="term" value="F:nitric oxide dioxygenase NAD(P)H activity"/>
    <property type="evidence" value="ECO:0007669"/>
    <property type="project" value="UniProtKB-EC"/>
</dbReference>
<comment type="cofactor">
    <cofactor evidence="2">
        <name>FAD</name>
        <dbReference type="ChEBI" id="CHEBI:57692"/>
    </cofactor>
</comment>
<dbReference type="CDD" id="cd08922">
    <property type="entry name" value="FHb-globin"/>
    <property type="match status" value="1"/>
</dbReference>
<evidence type="ECO:0000256" key="2">
    <source>
        <dbReference type="ARBA" id="ARBA00001974"/>
    </source>
</evidence>
<dbReference type="InterPro" id="IPR017927">
    <property type="entry name" value="FAD-bd_FR_type"/>
</dbReference>
<evidence type="ECO:0000256" key="14">
    <source>
        <dbReference type="ARBA" id="ARBA00048649"/>
    </source>
</evidence>
<dbReference type="Pfam" id="PF00970">
    <property type="entry name" value="FAD_binding_6"/>
    <property type="match status" value="1"/>
</dbReference>
<keyword evidence="11" id="KW-0560">Oxidoreductase</keyword>
<evidence type="ECO:0000256" key="13">
    <source>
        <dbReference type="ARBA" id="ARBA00023027"/>
    </source>
</evidence>
<comment type="catalytic activity">
    <reaction evidence="14">
        <text>2 nitric oxide + NADH + 2 O2 = 2 nitrate + NAD(+) + H(+)</text>
        <dbReference type="Rhea" id="RHEA:19469"/>
        <dbReference type="ChEBI" id="CHEBI:15378"/>
        <dbReference type="ChEBI" id="CHEBI:15379"/>
        <dbReference type="ChEBI" id="CHEBI:16480"/>
        <dbReference type="ChEBI" id="CHEBI:17632"/>
        <dbReference type="ChEBI" id="CHEBI:57540"/>
        <dbReference type="ChEBI" id="CHEBI:57945"/>
        <dbReference type="EC" id="1.14.12.17"/>
    </reaction>
</comment>
<dbReference type="PRINTS" id="PR00371">
    <property type="entry name" value="FPNCR"/>
</dbReference>
<name>A0A437A330_ARTFL</name>
<dbReference type="GO" id="GO:0071949">
    <property type="term" value="F:FAD binding"/>
    <property type="evidence" value="ECO:0007669"/>
    <property type="project" value="TreeGrafter"/>
</dbReference>
<dbReference type="GO" id="GO:0046872">
    <property type="term" value="F:metal ion binding"/>
    <property type="evidence" value="ECO:0007669"/>
    <property type="project" value="UniProtKB-KW"/>
</dbReference>
<dbReference type="PANTHER" id="PTHR43396">
    <property type="entry name" value="FLAVOHEMOPROTEIN"/>
    <property type="match status" value="1"/>
</dbReference>
<dbReference type="Pfam" id="PF00175">
    <property type="entry name" value="NAD_binding_1"/>
    <property type="match status" value="1"/>
</dbReference>
<dbReference type="InterPro" id="IPR012292">
    <property type="entry name" value="Globin/Proto"/>
</dbReference>
<evidence type="ECO:0000256" key="11">
    <source>
        <dbReference type="ARBA" id="ARBA00023002"/>
    </source>
</evidence>
<evidence type="ECO:0000256" key="1">
    <source>
        <dbReference type="ARBA" id="ARBA00001970"/>
    </source>
</evidence>
<dbReference type="EMBL" id="SAEB01000006">
    <property type="protein sequence ID" value="RVD85552.1"/>
    <property type="molecule type" value="Genomic_DNA"/>
</dbReference>
<dbReference type="SUPFAM" id="SSF52343">
    <property type="entry name" value="Ferredoxin reductase-like, C-terminal NADP-linked domain"/>
    <property type="match status" value="1"/>
</dbReference>
<keyword evidence="13" id="KW-0520">NAD</keyword>
<dbReference type="SUPFAM" id="SSF46458">
    <property type="entry name" value="Globin-like"/>
    <property type="match status" value="1"/>
</dbReference>
<protein>
    <recommendedName>
        <fullName evidence="4">nitric oxide dioxygenase</fullName>
        <ecNumber evidence="4">1.14.12.17</ecNumber>
    </recommendedName>
</protein>
<dbReference type="RefSeq" id="XP_067491096.1">
    <property type="nucleotide sequence ID" value="XM_067632870.1"/>
</dbReference>
<keyword evidence="7" id="KW-0285">Flavoprotein</keyword>
<dbReference type="CDD" id="cd06184">
    <property type="entry name" value="flavohem_like_fad_nad_binding"/>
    <property type="match status" value="1"/>
</dbReference>
<dbReference type="AlphaFoldDB" id="A0A437A330"/>
<dbReference type="PROSITE" id="PS01033">
    <property type="entry name" value="GLOBIN"/>
    <property type="match status" value="1"/>
</dbReference>
<dbReference type="OrthoDB" id="436496at2759"/>
<dbReference type="STRING" id="97331.A0A437A330"/>
<dbReference type="NCBIfam" id="NF009805">
    <property type="entry name" value="PRK13289.1"/>
    <property type="match status" value="1"/>
</dbReference>
<evidence type="ECO:0000256" key="12">
    <source>
        <dbReference type="ARBA" id="ARBA00023004"/>
    </source>
</evidence>
<keyword evidence="8" id="KW-0479">Metal-binding</keyword>
<dbReference type="PROSITE" id="PS51384">
    <property type="entry name" value="FAD_FR"/>
    <property type="match status" value="1"/>
</dbReference>
<evidence type="ECO:0000313" key="18">
    <source>
        <dbReference type="EMBL" id="RVD85552.1"/>
    </source>
</evidence>
<dbReference type="InterPro" id="IPR039261">
    <property type="entry name" value="FNR_nucleotide-bd"/>
</dbReference>
<keyword evidence="5" id="KW-0216">Detoxification</keyword>
<dbReference type="Gene3D" id="3.40.50.80">
    <property type="entry name" value="Nucleotide-binding domain of ferredoxin-NADP reductase (FNR) module"/>
    <property type="match status" value="1"/>
</dbReference>
<evidence type="ECO:0000256" key="15">
    <source>
        <dbReference type="ARBA" id="ARBA00049433"/>
    </source>
</evidence>
<keyword evidence="9" id="KW-0274">FAD</keyword>
<dbReference type="SUPFAM" id="SSF63380">
    <property type="entry name" value="Riboflavin synthase domain-like"/>
    <property type="match status" value="1"/>
</dbReference>
<dbReference type="GO" id="GO:0046210">
    <property type="term" value="P:nitric oxide catabolic process"/>
    <property type="evidence" value="ECO:0007669"/>
    <property type="project" value="TreeGrafter"/>
</dbReference>
<proteinExistence type="inferred from homology"/>
<evidence type="ECO:0000313" key="19">
    <source>
        <dbReference type="Proteomes" id="UP000283090"/>
    </source>
</evidence>
<evidence type="ECO:0000256" key="5">
    <source>
        <dbReference type="ARBA" id="ARBA00022575"/>
    </source>
</evidence>
<dbReference type="GO" id="GO:0019825">
    <property type="term" value="F:oxygen binding"/>
    <property type="evidence" value="ECO:0007669"/>
    <property type="project" value="InterPro"/>
</dbReference>
<dbReference type="GO" id="GO:0009636">
    <property type="term" value="P:response to toxic substance"/>
    <property type="evidence" value="ECO:0007669"/>
    <property type="project" value="UniProtKB-KW"/>
</dbReference>
<dbReference type="GeneID" id="93586183"/>
<keyword evidence="10" id="KW-0521">NADP</keyword>
<dbReference type="PANTHER" id="PTHR43396:SF3">
    <property type="entry name" value="FLAVOHEMOPROTEIN"/>
    <property type="match status" value="1"/>
</dbReference>
<evidence type="ECO:0000256" key="9">
    <source>
        <dbReference type="ARBA" id="ARBA00022827"/>
    </source>
</evidence>
<comment type="catalytic activity">
    <reaction evidence="15">
        <text>2 nitric oxide + NADPH + 2 O2 = 2 nitrate + NADP(+) + H(+)</text>
        <dbReference type="Rhea" id="RHEA:19465"/>
        <dbReference type="ChEBI" id="CHEBI:15378"/>
        <dbReference type="ChEBI" id="CHEBI:15379"/>
        <dbReference type="ChEBI" id="CHEBI:16480"/>
        <dbReference type="ChEBI" id="CHEBI:17632"/>
        <dbReference type="ChEBI" id="CHEBI:57783"/>
        <dbReference type="ChEBI" id="CHEBI:58349"/>
        <dbReference type="EC" id="1.14.12.17"/>
    </reaction>
</comment>
<dbReference type="Proteomes" id="UP000283090">
    <property type="component" value="Unassembled WGS sequence"/>
</dbReference>
<dbReference type="GO" id="GO:0020037">
    <property type="term" value="F:heme binding"/>
    <property type="evidence" value="ECO:0007669"/>
    <property type="project" value="InterPro"/>
</dbReference>
<dbReference type="Gene3D" id="1.10.490.10">
    <property type="entry name" value="Globins"/>
    <property type="match status" value="1"/>
</dbReference>
<evidence type="ECO:0000256" key="8">
    <source>
        <dbReference type="ARBA" id="ARBA00022723"/>
    </source>
</evidence>
<dbReference type="Pfam" id="PF00042">
    <property type="entry name" value="Globin"/>
    <property type="match status" value="1"/>
</dbReference>
<comment type="cofactor">
    <cofactor evidence="1">
        <name>heme b</name>
        <dbReference type="ChEBI" id="CHEBI:60344"/>
    </cofactor>
</comment>
<keyword evidence="12" id="KW-0408">Iron</keyword>
<reference evidence="18 19" key="1">
    <citation type="submission" date="2019-01" db="EMBL/GenBank/DDBJ databases">
        <title>Intercellular communication is required for trap formation in the nematode-trapping fungus Duddingtonia flagrans.</title>
        <authorList>
            <person name="Youssar L."/>
            <person name="Wernet V."/>
            <person name="Hensel N."/>
            <person name="Hildebrandt H.-G."/>
            <person name="Fischer R."/>
        </authorList>
    </citation>
    <scope>NUCLEOTIDE SEQUENCE [LARGE SCALE GENOMIC DNA]</scope>
    <source>
        <strain evidence="18 19">CBS H-5679</strain>
    </source>
</reference>
<keyword evidence="19" id="KW-1185">Reference proteome</keyword>
<comment type="similarity">
    <text evidence="3">In the C-terminal section; belongs to the flavoprotein pyridine nucleotide cytochrome reductase family.</text>
</comment>
<feature type="domain" description="Globin" evidence="16">
    <location>
        <begin position="11"/>
        <end position="148"/>
    </location>
</feature>
<dbReference type="InterPro" id="IPR001709">
    <property type="entry name" value="Flavoprot_Pyr_Nucl_cyt_Rdtase"/>
</dbReference>
<organism evidence="18 19">
    <name type="scientific">Arthrobotrys flagrans</name>
    <name type="common">Nematode-trapping fungus</name>
    <name type="synonym">Trichothecium flagrans</name>
    <dbReference type="NCBI Taxonomy" id="97331"/>
    <lineage>
        <taxon>Eukaryota</taxon>
        <taxon>Fungi</taxon>
        <taxon>Dikarya</taxon>
        <taxon>Ascomycota</taxon>
        <taxon>Pezizomycotina</taxon>
        <taxon>Orbiliomycetes</taxon>
        <taxon>Orbiliales</taxon>
        <taxon>Orbiliaceae</taxon>
        <taxon>Arthrobotrys</taxon>
    </lineage>
</organism>
<gene>
    <name evidence="18" type="ORF">DFL_003872</name>
</gene>
<dbReference type="InterPro" id="IPR000971">
    <property type="entry name" value="Globin"/>
</dbReference>
<evidence type="ECO:0000256" key="10">
    <source>
        <dbReference type="ARBA" id="ARBA00022857"/>
    </source>
</evidence>
<dbReference type="FunFam" id="1.10.490.10:FF:000003">
    <property type="entry name" value="Flavohemoprotein"/>
    <property type="match status" value="1"/>
</dbReference>